<accession>A0A0L0F4F9</accession>
<dbReference type="Proteomes" id="UP000054560">
    <property type="component" value="Unassembled WGS sequence"/>
</dbReference>
<evidence type="ECO:0000313" key="1">
    <source>
        <dbReference type="EMBL" id="KNC71595.1"/>
    </source>
</evidence>
<dbReference type="AlphaFoldDB" id="A0A0L0F4F9"/>
<dbReference type="EMBL" id="KQ248483">
    <property type="protein sequence ID" value="KNC71595.1"/>
    <property type="molecule type" value="Genomic_DNA"/>
</dbReference>
<evidence type="ECO:0008006" key="3">
    <source>
        <dbReference type="Google" id="ProtNLM"/>
    </source>
</evidence>
<dbReference type="OrthoDB" id="1734229at2759"/>
<gene>
    <name evidence="1" type="ORF">SARC_15866</name>
</gene>
<organism evidence="1 2">
    <name type="scientific">Sphaeroforma arctica JP610</name>
    <dbReference type="NCBI Taxonomy" id="667725"/>
    <lineage>
        <taxon>Eukaryota</taxon>
        <taxon>Ichthyosporea</taxon>
        <taxon>Ichthyophonida</taxon>
        <taxon>Sphaeroforma</taxon>
    </lineage>
</organism>
<dbReference type="RefSeq" id="XP_014145497.1">
    <property type="nucleotide sequence ID" value="XM_014290022.1"/>
</dbReference>
<name>A0A0L0F4F9_9EUKA</name>
<feature type="non-terminal residue" evidence="1">
    <location>
        <position position="51"/>
    </location>
</feature>
<proteinExistence type="predicted"/>
<dbReference type="GeneID" id="25916370"/>
<keyword evidence="2" id="KW-1185">Reference proteome</keyword>
<evidence type="ECO:0000313" key="2">
    <source>
        <dbReference type="Proteomes" id="UP000054560"/>
    </source>
</evidence>
<protein>
    <recommendedName>
        <fullName evidence="3">DUF4469 domain-containing protein</fullName>
    </recommendedName>
</protein>
<reference evidence="1 2" key="1">
    <citation type="submission" date="2011-02" db="EMBL/GenBank/DDBJ databases">
        <title>The Genome Sequence of Sphaeroforma arctica JP610.</title>
        <authorList>
            <consortium name="The Broad Institute Genome Sequencing Platform"/>
            <person name="Russ C."/>
            <person name="Cuomo C."/>
            <person name="Young S.K."/>
            <person name="Zeng Q."/>
            <person name="Gargeya S."/>
            <person name="Alvarado L."/>
            <person name="Berlin A."/>
            <person name="Chapman S.B."/>
            <person name="Chen Z."/>
            <person name="Freedman E."/>
            <person name="Gellesch M."/>
            <person name="Goldberg J."/>
            <person name="Griggs A."/>
            <person name="Gujja S."/>
            <person name="Heilman E."/>
            <person name="Heiman D."/>
            <person name="Howarth C."/>
            <person name="Mehta T."/>
            <person name="Neiman D."/>
            <person name="Pearson M."/>
            <person name="Roberts A."/>
            <person name="Saif S."/>
            <person name="Shea T."/>
            <person name="Shenoy N."/>
            <person name="Sisk P."/>
            <person name="Stolte C."/>
            <person name="Sykes S."/>
            <person name="White J."/>
            <person name="Yandava C."/>
            <person name="Burger G."/>
            <person name="Gray M.W."/>
            <person name="Holland P.W.H."/>
            <person name="King N."/>
            <person name="Lang F.B.F."/>
            <person name="Roger A.J."/>
            <person name="Ruiz-Trillo I."/>
            <person name="Haas B."/>
            <person name="Nusbaum C."/>
            <person name="Birren B."/>
        </authorList>
    </citation>
    <scope>NUCLEOTIDE SEQUENCE [LARGE SCALE GENOMIC DNA]</scope>
    <source>
        <strain evidence="1 2">JP610</strain>
    </source>
</reference>
<sequence length="51" mass="5614">MLTHAVKVDDLVTTKSLDIVIPPFPKAGKYTITLCLFSNSYVGSNKTQEVE</sequence>